<name>A0A6P8AY84_PYRGI</name>
<dbReference type="AlphaFoldDB" id="A0A6P8AY84"/>
<reference evidence="4" key="3">
    <citation type="submission" date="2025-08" db="UniProtKB">
        <authorList>
            <consortium name="RefSeq"/>
        </authorList>
    </citation>
    <scope>IDENTIFICATION</scope>
    <source>
        <strain evidence="4">NI907</strain>
    </source>
</reference>
<dbReference type="GO" id="GO:0005525">
    <property type="term" value="F:GTP binding"/>
    <property type="evidence" value="ECO:0007669"/>
    <property type="project" value="InterPro"/>
</dbReference>
<accession>A0A6P8AY84</accession>
<keyword evidence="3" id="KW-1185">Reference proteome</keyword>
<sequence>MEQDTDAVSRYIEEQATRFRTFTGVQRPRPDAIFLLVMGMTGSGKSSFVASSTGREVTVGHGLQSCTSDINIFDFDFEGRQVFLIDTPGFNDTNKSDAETLATVSAYLGTSYAQNVFIHGILYLHRITDNRVSGSAKRNFEMFRALCGEASYGNVSLVTTMWTGRGRHEQLRREAELRRDPNFFGSIISGGASLLRHGEHGTDPQQLRDSALSIIRQLIVQCRPGPIVLLIQHELVEEKKILDDTSAGIIVQGDLHRAFADYRTELKNLRQEMSRTAQGRKSFGSGEAQEMAELKAEFKRKLGAVEHERNVLASNLARLQEREQNILVSKLEATEKRFQSELEGKERHLQELQRSLQMAEEVAASKNPPQQTEPRSKLQKEVLDTGKRVMRERQKVYRLRTTVHGVREGILDGVSTSLSSAVVAGGKKAHDDLDHLRTPISYIQLTS</sequence>
<evidence type="ECO:0000259" key="2">
    <source>
        <dbReference type="Pfam" id="PF01926"/>
    </source>
</evidence>
<dbReference type="KEGG" id="pgri:PgNI_10365"/>
<dbReference type="InterPro" id="IPR006073">
    <property type="entry name" value="GTP-bd"/>
</dbReference>
<protein>
    <recommendedName>
        <fullName evidence="2">G domain-containing protein</fullName>
    </recommendedName>
</protein>
<gene>
    <name evidence="4" type="ORF">PgNI_10365</name>
</gene>
<organism evidence="3 4">
    <name type="scientific">Pyricularia grisea</name>
    <name type="common">Crabgrass-specific blast fungus</name>
    <name type="synonym">Magnaporthe grisea</name>
    <dbReference type="NCBI Taxonomy" id="148305"/>
    <lineage>
        <taxon>Eukaryota</taxon>
        <taxon>Fungi</taxon>
        <taxon>Dikarya</taxon>
        <taxon>Ascomycota</taxon>
        <taxon>Pezizomycotina</taxon>
        <taxon>Sordariomycetes</taxon>
        <taxon>Sordariomycetidae</taxon>
        <taxon>Magnaporthales</taxon>
        <taxon>Pyriculariaceae</taxon>
        <taxon>Pyricularia</taxon>
    </lineage>
</organism>
<evidence type="ECO:0000313" key="3">
    <source>
        <dbReference type="Proteomes" id="UP000515153"/>
    </source>
</evidence>
<dbReference type="Gene3D" id="3.40.50.300">
    <property type="entry name" value="P-loop containing nucleotide triphosphate hydrolases"/>
    <property type="match status" value="1"/>
</dbReference>
<feature type="domain" description="G" evidence="2">
    <location>
        <begin position="36"/>
        <end position="108"/>
    </location>
</feature>
<dbReference type="Proteomes" id="UP000515153">
    <property type="component" value="Chromosome VII"/>
</dbReference>
<dbReference type="CDD" id="cd00882">
    <property type="entry name" value="Ras_like_GTPase"/>
    <property type="match status" value="1"/>
</dbReference>
<reference evidence="3 4" key="1">
    <citation type="journal article" date="2019" name="Mol. Biol. Evol.">
        <title>Blast fungal genomes show frequent chromosomal changes, gene gains and losses, and effector gene turnover.</title>
        <authorList>
            <person name="Gomez Luciano L.B."/>
            <person name="Jason Tsai I."/>
            <person name="Chuma I."/>
            <person name="Tosa Y."/>
            <person name="Chen Y.H."/>
            <person name="Li J.Y."/>
            <person name="Li M.Y."/>
            <person name="Jade Lu M.Y."/>
            <person name="Nakayashiki H."/>
            <person name="Li W.H."/>
        </authorList>
    </citation>
    <scope>NUCLEOTIDE SEQUENCE [LARGE SCALE GENOMIC DNA]</scope>
    <source>
        <strain evidence="3 4">NI907</strain>
    </source>
</reference>
<dbReference type="GeneID" id="41965245"/>
<dbReference type="RefSeq" id="XP_030979827.1">
    <property type="nucleotide sequence ID" value="XM_031130337.1"/>
</dbReference>
<proteinExistence type="predicted"/>
<dbReference type="SUPFAM" id="SSF52540">
    <property type="entry name" value="P-loop containing nucleoside triphosphate hydrolases"/>
    <property type="match status" value="1"/>
</dbReference>
<reference evidence="4" key="2">
    <citation type="submission" date="2019-10" db="EMBL/GenBank/DDBJ databases">
        <authorList>
            <consortium name="NCBI Genome Project"/>
        </authorList>
    </citation>
    <scope>NUCLEOTIDE SEQUENCE</scope>
    <source>
        <strain evidence="4">NI907</strain>
    </source>
</reference>
<feature type="region of interest" description="Disordered" evidence="1">
    <location>
        <begin position="359"/>
        <end position="380"/>
    </location>
</feature>
<evidence type="ECO:0000256" key="1">
    <source>
        <dbReference type="SAM" id="MobiDB-lite"/>
    </source>
</evidence>
<dbReference type="Pfam" id="PF01926">
    <property type="entry name" value="MMR_HSR1"/>
    <property type="match status" value="1"/>
</dbReference>
<evidence type="ECO:0000313" key="4">
    <source>
        <dbReference type="RefSeq" id="XP_030979827.1"/>
    </source>
</evidence>
<dbReference type="InterPro" id="IPR027417">
    <property type="entry name" value="P-loop_NTPase"/>
</dbReference>